<keyword evidence="4" id="KW-1185">Reference proteome</keyword>
<evidence type="ECO:0000256" key="2">
    <source>
        <dbReference type="PROSITE-ProRule" id="PRU00708"/>
    </source>
</evidence>
<dbReference type="Proteomes" id="UP000283530">
    <property type="component" value="Unassembled WGS sequence"/>
</dbReference>
<dbReference type="PANTHER" id="PTHR45613">
    <property type="entry name" value="PENTATRICOPEPTIDE REPEAT-CONTAINING PROTEIN"/>
    <property type="match status" value="1"/>
</dbReference>
<dbReference type="OrthoDB" id="185373at2759"/>
<dbReference type="PANTHER" id="PTHR45613:SF9">
    <property type="entry name" value="MITOCHONDRIAL GROUP I INTRON SPLICING FACTOR CCM1"/>
    <property type="match status" value="1"/>
</dbReference>
<keyword evidence="1" id="KW-0677">Repeat</keyword>
<organism evidence="3 4">
    <name type="scientific">Cinnamomum micranthum f. kanehirae</name>
    <dbReference type="NCBI Taxonomy" id="337451"/>
    <lineage>
        <taxon>Eukaryota</taxon>
        <taxon>Viridiplantae</taxon>
        <taxon>Streptophyta</taxon>
        <taxon>Embryophyta</taxon>
        <taxon>Tracheophyta</taxon>
        <taxon>Spermatophyta</taxon>
        <taxon>Magnoliopsida</taxon>
        <taxon>Magnoliidae</taxon>
        <taxon>Laurales</taxon>
        <taxon>Lauraceae</taxon>
        <taxon>Cinnamomum</taxon>
    </lineage>
</organism>
<evidence type="ECO:0000313" key="3">
    <source>
        <dbReference type="EMBL" id="RWR95156.1"/>
    </source>
</evidence>
<dbReference type="STRING" id="337451.A0A443PWK1"/>
<reference evidence="3 4" key="1">
    <citation type="journal article" date="2019" name="Nat. Plants">
        <title>Stout camphor tree genome fills gaps in understanding of flowering plant genome evolution.</title>
        <authorList>
            <person name="Chaw S.M."/>
            <person name="Liu Y.C."/>
            <person name="Wu Y.W."/>
            <person name="Wang H.Y."/>
            <person name="Lin C.I."/>
            <person name="Wu C.S."/>
            <person name="Ke H.M."/>
            <person name="Chang L.Y."/>
            <person name="Hsu C.Y."/>
            <person name="Yang H.T."/>
            <person name="Sudianto E."/>
            <person name="Hsu M.H."/>
            <person name="Wu K.P."/>
            <person name="Wang L.N."/>
            <person name="Leebens-Mack J.H."/>
            <person name="Tsai I.J."/>
        </authorList>
    </citation>
    <scope>NUCLEOTIDE SEQUENCE [LARGE SCALE GENOMIC DNA]</scope>
    <source>
        <strain evidence="4">cv. Chaw 1501</strain>
        <tissue evidence="3">Young leaves</tissue>
    </source>
</reference>
<evidence type="ECO:0000256" key="1">
    <source>
        <dbReference type="ARBA" id="ARBA00022737"/>
    </source>
</evidence>
<protein>
    <submittedName>
        <fullName evidence="3">Pentatricopeptide repeat-containing protein</fullName>
    </submittedName>
</protein>
<dbReference type="InterPro" id="IPR011990">
    <property type="entry name" value="TPR-like_helical_dom_sf"/>
</dbReference>
<dbReference type="AlphaFoldDB" id="A0A443PWK1"/>
<dbReference type="Pfam" id="PF13041">
    <property type="entry name" value="PPR_2"/>
    <property type="match status" value="1"/>
</dbReference>
<feature type="repeat" description="PPR" evidence="2">
    <location>
        <begin position="117"/>
        <end position="151"/>
    </location>
</feature>
<accession>A0A443PWK1</accession>
<comment type="caution">
    <text evidence="3">The sequence shown here is derived from an EMBL/GenBank/DDBJ whole genome shotgun (WGS) entry which is preliminary data.</text>
</comment>
<evidence type="ECO:0000313" key="4">
    <source>
        <dbReference type="Proteomes" id="UP000283530"/>
    </source>
</evidence>
<dbReference type="PROSITE" id="PS51375">
    <property type="entry name" value="PPR"/>
    <property type="match status" value="2"/>
</dbReference>
<gene>
    <name evidence="3" type="ORF">CKAN_02448500</name>
</gene>
<proteinExistence type="predicted"/>
<dbReference type="EMBL" id="QPKB01000011">
    <property type="protein sequence ID" value="RWR95156.1"/>
    <property type="molecule type" value="Genomic_DNA"/>
</dbReference>
<dbReference type="NCBIfam" id="TIGR00756">
    <property type="entry name" value="PPR"/>
    <property type="match status" value="2"/>
</dbReference>
<sequence>MYMSILQSLMHAVEWGILKRAFVLFDQCVDRGIDPDAHTYYGALINGLCKSGQVEAAEILLNEMQSKGIDAQLGDIQYTDVWVLQEGVVNEALKLQETWFEAKRILREMEKKGVKPSNVTYNAMIDGYSKKGSLEDAQKLKDEMKGEGIGCGCFTYTSLITWPTVYPARSRMQLHYSMKSQEHCGSKCCYIHSTHFRLV</sequence>
<dbReference type="Gene3D" id="1.25.40.10">
    <property type="entry name" value="Tetratricopeptide repeat domain"/>
    <property type="match status" value="2"/>
</dbReference>
<feature type="repeat" description="PPR" evidence="2">
    <location>
        <begin position="37"/>
        <end position="71"/>
    </location>
</feature>
<dbReference type="InterPro" id="IPR002885">
    <property type="entry name" value="PPR_rpt"/>
</dbReference>
<name>A0A443PWK1_9MAGN</name>
<dbReference type="Pfam" id="PF12854">
    <property type="entry name" value="PPR_1"/>
    <property type="match status" value="1"/>
</dbReference>